<evidence type="ECO:0000256" key="1">
    <source>
        <dbReference type="ARBA" id="ARBA00004613"/>
    </source>
</evidence>
<keyword evidence="8" id="KW-1185">Reference proteome</keyword>
<evidence type="ECO:0000313" key="7">
    <source>
        <dbReference type="EMBL" id="KAH7292500.1"/>
    </source>
</evidence>
<dbReference type="CDD" id="cd01837">
    <property type="entry name" value="SGNH_plant_lipase_like"/>
    <property type="match status" value="1"/>
</dbReference>
<protein>
    <recommendedName>
        <fullName evidence="9">GDSL esterase/lipase</fullName>
    </recommendedName>
</protein>
<comment type="caution">
    <text evidence="7">The sequence shown here is derived from an EMBL/GenBank/DDBJ whole genome shotgun (WGS) entry which is preliminary data.</text>
</comment>
<keyword evidence="6" id="KW-0443">Lipid metabolism</keyword>
<dbReference type="GO" id="GO:0016042">
    <property type="term" value="P:lipid catabolic process"/>
    <property type="evidence" value="ECO:0007669"/>
    <property type="project" value="UniProtKB-KW"/>
</dbReference>
<accession>A0A8T2R8Z1</accession>
<dbReference type="GO" id="GO:0005576">
    <property type="term" value="C:extracellular region"/>
    <property type="evidence" value="ECO:0007669"/>
    <property type="project" value="UniProtKB-SubCell"/>
</dbReference>
<dbReference type="EMBL" id="CM035434">
    <property type="protein sequence ID" value="KAH7292500.1"/>
    <property type="molecule type" value="Genomic_DNA"/>
</dbReference>
<evidence type="ECO:0008006" key="9">
    <source>
        <dbReference type="Google" id="ProtNLM"/>
    </source>
</evidence>
<dbReference type="InterPro" id="IPR001087">
    <property type="entry name" value="GDSL"/>
</dbReference>
<evidence type="ECO:0000256" key="3">
    <source>
        <dbReference type="ARBA" id="ARBA00022525"/>
    </source>
</evidence>
<comment type="subcellular location">
    <subcellularLocation>
        <location evidence="1">Secreted</location>
    </subcellularLocation>
</comment>
<dbReference type="InterPro" id="IPR035669">
    <property type="entry name" value="SGNH_plant_lipase-like"/>
</dbReference>
<evidence type="ECO:0000256" key="2">
    <source>
        <dbReference type="ARBA" id="ARBA00008668"/>
    </source>
</evidence>
<comment type="similarity">
    <text evidence="2">Belongs to the 'GDSL' lipolytic enzyme family.</text>
</comment>
<evidence type="ECO:0000313" key="8">
    <source>
        <dbReference type="Proteomes" id="UP000825935"/>
    </source>
</evidence>
<sequence>MQTSPSEIEASAPAEMLKVYAFETSFSLRKLHRLSSHAAIVLLFMYLGTHTVRTAAEEENTAASLNREAQSQRLVVDLQEKDQRLVPAFFVFGDSLVDDGNNNYIPSLARSNFYPYGIDFPLGATGRFCNGRTVVDLIGQFLGLPFLPAYLNPKTQGSAILSGVNYASAAGGILDSSGRNYVARLSFNQQIENFKNSRQQYVELLGGEEATSEFLSKSIFAIVFGSNDYLNNYLINSTGLSQEYTPDAYRVMVADMFAEQLVTLYGLGARRFIVTGVGPLGCIPNVLATKSKDGHCVQYVNQLVQGFNAEVLQLVNELNSDPRFADGKFLYANVYNTFSAIVADPAKYGMKVLNEGCCGVGRNRGVLTCLPPLAKLCTDRGDHLFWDAFHPTEATNLILASGIIDGDSSLIVPMNLRQLVSQG</sequence>
<dbReference type="Proteomes" id="UP000825935">
    <property type="component" value="Chromosome 29"/>
</dbReference>
<dbReference type="Pfam" id="PF00657">
    <property type="entry name" value="Lipase_GDSL"/>
    <property type="match status" value="1"/>
</dbReference>
<keyword evidence="3" id="KW-0964">Secreted</keyword>
<evidence type="ECO:0000256" key="4">
    <source>
        <dbReference type="ARBA" id="ARBA00022729"/>
    </source>
</evidence>
<keyword evidence="6" id="KW-0442">Lipid degradation</keyword>
<name>A0A8T2R8Z1_CERRI</name>
<gene>
    <name evidence="7" type="ORF">KP509_29G071300</name>
</gene>
<organism evidence="7 8">
    <name type="scientific">Ceratopteris richardii</name>
    <name type="common">Triangle waterfern</name>
    <dbReference type="NCBI Taxonomy" id="49495"/>
    <lineage>
        <taxon>Eukaryota</taxon>
        <taxon>Viridiplantae</taxon>
        <taxon>Streptophyta</taxon>
        <taxon>Embryophyta</taxon>
        <taxon>Tracheophyta</taxon>
        <taxon>Polypodiopsida</taxon>
        <taxon>Polypodiidae</taxon>
        <taxon>Polypodiales</taxon>
        <taxon>Pteridineae</taxon>
        <taxon>Pteridaceae</taxon>
        <taxon>Parkerioideae</taxon>
        <taxon>Ceratopteris</taxon>
    </lineage>
</organism>
<proteinExistence type="inferred from homology"/>
<dbReference type="InterPro" id="IPR036514">
    <property type="entry name" value="SGNH_hydro_sf"/>
</dbReference>
<evidence type="ECO:0000256" key="5">
    <source>
        <dbReference type="ARBA" id="ARBA00022801"/>
    </source>
</evidence>
<dbReference type="OrthoDB" id="1600564at2759"/>
<dbReference type="OMA" id="FARADYY"/>
<dbReference type="PANTHER" id="PTHR45650">
    <property type="entry name" value="GDSL-LIKE LIPASE/ACYLHYDROLASE-RELATED"/>
    <property type="match status" value="1"/>
</dbReference>
<dbReference type="Gene3D" id="3.40.50.1110">
    <property type="entry name" value="SGNH hydrolase"/>
    <property type="match status" value="1"/>
</dbReference>
<reference evidence="7" key="1">
    <citation type="submission" date="2021-08" db="EMBL/GenBank/DDBJ databases">
        <title>WGS assembly of Ceratopteris richardii.</title>
        <authorList>
            <person name="Marchant D.B."/>
            <person name="Chen G."/>
            <person name="Jenkins J."/>
            <person name="Shu S."/>
            <person name="Leebens-Mack J."/>
            <person name="Grimwood J."/>
            <person name="Schmutz J."/>
            <person name="Soltis P."/>
            <person name="Soltis D."/>
            <person name="Chen Z.-H."/>
        </authorList>
    </citation>
    <scope>NUCLEOTIDE SEQUENCE</scope>
    <source>
        <strain evidence="7">Whitten #5841</strain>
        <tissue evidence="7">Leaf</tissue>
    </source>
</reference>
<dbReference type="InterPro" id="IPR051238">
    <property type="entry name" value="GDSL_esterase/lipase"/>
</dbReference>
<dbReference type="GO" id="GO:0016788">
    <property type="term" value="F:hydrolase activity, acting on ester bonds"/>
    <property type="evidence" value="ECO:0007669"/>
    <property type="project" value="InterPro"/>
</dbReference>
<keyword evidence="4" id="KW-0732">Signal</keyword>
<keyword evidence="5" id="KW-0378">Hydrolase</keyword>
<evidence type="ECO:0000256" key="6">
    <source>
        <dbReference type="ARBA" id="ARBA00022963"/>
    </source>
</evidence>
<dbReference type="AlphaFoldDB" id="A0A8T2R8Z1"/>